<dbReference type="AlphaFoldDB" id="A0A2Z2MH46"/>
<accession>A0A2Z2MH46</accession>
<proteinExistence type="predicted"/>
<keyword evidence="2" id="KW-1185">Reference proteome</keyword>
<name>A0A2Z2MH46_9EURY</name>
<organism evidence="1 2">
    <name type="scientific">Thermococcus barossii</name>
    <dbReference type="NCBI Taxonomy" id="54077"/>
    <lineage>
        <taxon>Archaea</taxon>
        <taxon>Methanobacteriati</taxon>
        <taxon>Methanobacteriota</taxon>
        <taxon>Thermococci</taxon>
        <taxon>Thermococcales</taxon>
        <taxon>Thermococcaceae</taxon>
        <taxon>Thermococcus</taxon>
    </lineage>
</organism>
<dbReference type="Proteomes" id="UP000250272">
    <property type="component" value="Chromosome"/>
</dbReference>
<dbReference type="EMBL" id="CP015101">
    <property type="protein sequence ID" value="ASJ05003.1"/>
    <property type="molecule type" value="Genomic_DNA"/>
</dbReference>
<evidence type="ECO:0000313" key="1">
    <source>
        <dbReference type="EMBL" id="ASJ05003.1"/>
    </source>
</evidence>
<dbReference type="KEGG" id="tbs:A3L01_06340"/>
<reference evidence="1 2" key="1">
    <citation type="submission" date="2016-04" db="EMBL/GenBank/DDBJ databases">
        <title>Complete genome sequence of Thermococcus barossii type strain SHCK-94.</title>
        <authorList>
            <person name="Oger P.M."/>
        </authorList>
    </citation>
    <scope>NUCLEOTIDE SEQUENCE [LARGE SCALE GENOMIC DNA]</scope>
    <source>
        <strain evidence="1 2">SHCK-94</strain>
    </source>
</reference>
<evidence type="ECO:0000313" key="2">
    <source>
        <dbReference type="Proteomes" id="UP000250272"/>
    </source>
</evidence>
<protein>
    <submittedName>
        <fullName evidence="1">Uncharacterized protein</fullName>
    </submittedName>
</protein>
<sequence length="70" mass="8527">MWGQKTGPQPLNYLWQSSKLMACWIIVYETEFGDVKEEIYRDYGDAIVRYDELYFSPFIKRVELIERFFC</sequence>
<gene>
    <name evidence="1" type="ORF">A3L01_06340</name>
</gene>